<organism evidence="2 3">
    <name type="scientific">Panagrellus redivivus</name>
    <name type="common">Microworm</name>
    <dbReference type="NCBI Taxonomy" id="6233"/>
    <lineage>
        <taxon>Eukaryota</taxon>
        <taxon>Metazoa</taxon>
        <taxon>Ecdysozoa</taxon>
        <taxon>Nematoda</taxon>
        <taxon>Chromadorea</taxon>
        <taxon>Rhabditida</taxon>
        <taxon>Tylenchina</taxon>
        <taxon>Panagrolaimomorpha</taxon>
        <taxon>Panagrolaimoidea</taxon>
        <taxon>Panagrolaimidae</taxon>
        <taxon>Panagrellus</taxon>
    </lineage>
</organism>
<dbReference type="AlphaFoldDB" id="A0A7E4VZZ8"/>
<sequence length="67" mass="7424">MGKYSLHREPVPLYTTGTPVTGNRHVPVTPWENGIGPFTGNGTRFRYLPQALSVIMDGTSIPKKRAR</sequence>
<feature type="region of interest" description="Disordered" evidence="1">
    <location>
        <begin position="1"/>
        <end position="25"/>
    </location>
</feature>
<evidence type="ECO:0000313" key="2">
    <source>
        <dbReference type="Proteomes" id="UP000492821"/>
    </source>
</evidence>
<accession>A0A7E4VZZ8</accession>
<proteinExistence type="predicted"/>
<keyword evidence="2" id="KW-1185">Reference proteome</keyword>
<protein>
    <submittedName>
        <fullName evidence="3">Transposase</fullName>
    </submittedName>
</protein>
<evidence type="ECO:0000256" key="1">
    <source>
        <dbReference type="SAM" id="MobiDB-lite"/>
    </source>
</evidence>
<name>A0A7E4VZZ8_PANRE</name>
<dbReference type="WBParaSite" id="Pan_g5442.t1">
    <property type="protein sequence ID" value="Pan_g5442.t1"/>
    <property type="gene ID" value="Pan_g5442"/>
</dbReference>
<reference evidence="3" key="2">
    <citation type="submission" date="2020-10" db="UniProtKB">
        <authorList>
            <consortium name="WormBaseParasite"/>
        </authorList>
    </citation>
    <scope>IDENTIFICATION</scope>
</reference>
<dbReference type="Proteomes" id="UP000492821">
    <property type="component" value="Unassembled WGS sequence"/>
</dbReference>
<feature type="compositionally biased region" description="Basic and acidic residues" evidence="1">
    <location>
        <begin position="1"/>
        <end position="10"/>
    </location>
</feature>
<reference evidence="2" key="1">
    <citation type="journal article" date="2013" name="Genetics">
        <title>The draft genome and transcriptome of Panagrellus redivivus are shaped by the harsh demands of a free-living lifestyle.</title>
        <authorList>
            <person name="Srinivasan J."/>
            <person name="Dillman A.R."/>
            <person name="Macchietto M.G."/>
            <person name="Heikkinen L."/>
            <person name="Lakso M."/>
            <person name="Fracchia K.M."/>
            <person name="Antoshechkin I."/>
            <person name="Mortazavi A."/>
            <person name="Wong G."/>
            <person name="Sternberg P.W."/>
        </authorList>
    </citation>
    <scope>NUCLEOTIDE SEQUENCE [LARGE SCALE GENOMIC DNA]</scope>
    <source>
        <strain evidence="2">MT8872</strain>
    </source>
</reference>
<evidence type="ECO:0000313" key="3">
    <source>
        <dbReference type="WBParaSite" id="Pan_g5442.t1"/>
    </source>
</evidence>